<evidence type="ECO:0000313" key="1">
    <source>
        <dbReference type="EMBL" id="PIO72598.1"/>
    </source>
</evidence>
<proteinExistence type="predicted"/>
<sequence>MSMRSNARVGASYDRGLNGQFADIMELGLRNRAAAYRLNLRWAISSTARQATLSDAYFYTASLLDE</sequence>
<keyword evidence="2" id="KW-1185">Reference proteome</keyword>
<accession>A0A2G9UQR9</accession>
<gene>
    <name evidence="1" type="ORF">TELCIR_05462</name>
</gene>
<reference evidence="1 2" key="1">
    <citation type="submission" date="2015-09" db="EMBL/GenBank/DDBJ databases">
        <title>Draft genome of the parasitic nematode Teladorsagia circumcincta isolate WARC Sus (inbred).</title>
        <authorList>
            <person name="Mitreva M."/>
        </authorList>
    </citation>
    <scope>NUCLEOTIDE SEQUENCE [LARGE SCALE GENOMIC DNA]</scope>
    <source>
        <strain evidence="1 2">S</strain>
    </source>
</reference>
<organism evidence="1 2">
    <name type="scientific">Teladorsagia circumcincta</name>
    <name type="common">Brown stomach worm</name>
    <name type="synonym">Ostertagia circumcincta</name>
    <dbReference type="NCBI Taxonomy" id="45464"/>
    <lineage>
        <taxon>Eukaryota</taxon>
        <taxon>Metazoa</taxon>
        <taxon>Ecdysozoa</taxon>
        <taxon>Nematoda</taxon>
        <taxon>Chromadorea</taxon>
        <taxon>Rhabditida</taxon>
        <taxon>Rhabditina</taxon>
        <taxon>Rhabditomorpha</taxon>
        <taxon>Strongyloidea</taxon>
        <taxon>Trichostrongylidae</taxon>
        <taxon>Teladorsagia</taxon>
    </lineage>
</organism>
<dbReference type="Proteomes" id="UP000230423">
    <property type="component" value="Unassembled WGS sequence"/>
</dbReference>
<evidence type="ECO:0000313" key="2">
    <source>
        <dbReference type="Proteomes" id="UP000230423"/>
    </source>
</evidence>
<dbReference type="AlphaFoldDB" id="A0A2G9UQR9"/>
<name>A0A2G9UQR9_TELCI</name>
<dbReference type="EMBL" id="KZ345638">
    <property type="protein sequence ID" value="PIO72598.1"/>
    <property type="molecule type" value="Genomic_DNA"/>
</dbReference>
<protein>
    <submittedName>
        <fullName evidence="1">Uncharacterized protein</fullName>
    </submittedName>
</protein>